<keyword evidence="1" id="KW-1133">Transmembrane helix</keyword>
<dbReference type="PANTHER" id="PTHR30273:SF2">
    <property type="entry name" value="PROTEIN FECR"/>
    <property type="match status" value="1"/>
</dbReference>
<organism evidence="4 5">
    <name type="scientific">Chitinophaga ginsengisegetis</name>
    <dbReference type="NCBI Taxonomy" id="393003"/>
    <lineage>
        <taxon>Bacteria</taxon>
        <taxon>Pseudomonadati</taxon>
        <taxon>Bacteroidota</taxon>
        <taxon>Chitinophagia</taxon>
        <taxon>Chitinophagales</taxon>
        <taxon>Chitinophagaceae</taxon>
        <taxon>Chitinophaga</taxon>
    </lineage>
</organism>
<dbReference type="STRING" id="393003.SAMN05660461_2859"/>
<feature type="domain" description="FecR protein" evidence="2">
    <location>
        <begin position="122"/>
        <end position="214"/>
    </location>
</feature>
<dbReference type="PANTHER" id="PTHR30273">
    <property type="entry name" value="PERIPLASMIC SIGNAL SENSOR AND SIGMA FACTOR ACTIVATOR FECR-RELATED"/>
    <property type="match status" value="1"/>
</dbReference>
<gene>
    <name evidence="4" type="ORF">SAMN05660461_2859</name>
</gene>
<evidence type="ECO:0000313" key="5">
    <source>
        <dbReference type="Proteomes" id="UP000190166"/>
    </source>
</evidence>
<evidence type="ECO:0000256" key="1">
    <source>
        <dbReference type="SAM" id="Phobius"/>
    </source>
</evidence>
<dbReference type="Gene3D" id="2.60.120.1440">
    <property type="match status" value="1"/>
</dbReference>
<dbReference type="AlphaFoldDB" id="A0A1T5NVL6"/>
<reference evidence="4 5" key="1">
    <citation type="submission" date="2017-02" db="EMBL/GenBank/DDBJ databases">
        <authorList>
            <person name="Peterson S.W."/>
        </authorList>
    </citation>
    <scope>NUCLEOTIDE SEQUENCE [LARGE SCALE GENOMIC DNA]</scope>
    <source>
        <strain evidence="4 5">DSM 18108</strain>
    </source>
</reference>
<feature type="transmembrane region" description="Helical" evidence="1">
    <location>
        <begin position="88"/>
        <end position="109"/>
    </location>
</feature>
<dbReference type="RefSeq" id="WP_133256147.1">
    <property type="nucleotide sequence ID" value="NZ_FUZZ01000002.1"/>
</dbReference>
<keyword evidence="1" id="KW-0472">Membrane</keyword>
<feature type="domain" description="Protein FecR C-terminal" evidence="3">
    <location>
        <begin position="259"/>
        <end position="327"/>
    </location>
</feature>
<dbReference type="Pfam" id="PF04773">
    <property type="entry name" value="FecR"/>
    <property type="match status" value="1"/>
</dbReference>
<evidence type="ECO:0000259" key="3">
    <source>
        <dbReference type="Pfam" id="PF16344"/>
    </source>
</evidence>
<dbReference type="InterPro" id="IPR006860">
    <property type="entry name" value="FecR"/>
</dbReference>
<proteinExistence type="predicted"/>
<protein>
    <submittedName>
        <fullName evidence="4">FecR family protein</fullName>
    </submittedName>
</protein>
<name>A0A1T5NVL6_9BACT</name>
<accession>A0A1T5NVL6</accession>
<sequence>MDEHRIHLLLTKLAGNTINEQEFEELMLLLRQAESDDAVQSPFDKTWSGLTPATQLSPGEARSLYDQIKENPRFSQTEDVPVLKPHRWLAYAAGILVLIGAGLAAWLLMKPSRKPALVYEEVWAPAGKRVRLVLEDSTEVWLNNGSKLRYPVAFTGNTRELYVEGEACFDVTRRDQQPFIVHSGNVAVKVLGTVFNIQAYQQAPLAVTVVSGKVSVAAGTTALGVLHPNEKLEYEAVSRRAKIDTVNAENLLAWKKGELIMDDVTMEQAAAIIGRWYNVQVELGNDAIRNCRFSLSFLHGESIGEVMKMICELNGCSWKMRGSAIIISGKGC</sequence>
<dbReference type="Pfam" id="PF16344">
    <property type="entry name" value="FecR_C"/>
    <property type="match status" value="1"/>
</dbReference>
<dbReference type="InterPro" id="IPR012373">
    <property type="entry name" value="Ferrdict_sens_TM"/>
</dbReference>
<dbReference type="EMBL" id="FUZZ01000002">
    <property type="protein sequence ID" value="SKD04495.1"/>
    <property type="molecule type" value="Genomic_DNA"/>
</dbReference>
<dbReference type="Proteomes" id="UP000190166">
    <property type="component" value="Unassembled WGS sequence"/>
</dbReference>
<dbReference type="PIRSF" id="PIRSF018266">
    <property type="entry name" value="FecR"/>
    <property type="match status" value="1"/>
</dbReference>
<dbReference type="GO" id="GO:0016989">
    <property type="term" value="F:sigma factor antagonist activity"/>
    <property type="evidence" value="ECO:0007669"/>
    <property type="project" value="TreeGrafter"/>
</dbReference>
<evidence type="ECO:0000313" key="4">
    <source>
        <dbReference type="EMBL" id="SKD04495.1"/>
    </source>
</evidence>
<dbReference type="Gene3D" id="3.55.50.30">
    <property type="match status" value="1"/>
</dbReference>
<evidence type="ECO:0000259" key="2">
    <source>
        <dbReference type="Pfam" id="PF04773"/>
    </source>
</evidence>
<dbReference type="InterPro" id="IPR032508">
    <property type="entry name" value="FecR_C"/>
</dbReference>
<keyword evidence="1" id="KW-0812">Transmembrane</keyword>
<keyword evidence="5" id="KW-1185">Reference proteome</keyword>